<evidence type="ECO:0000259" key="2">
    <source>
        <dbReference type="PROSITE" id="PS50263"/>
    </source>
</evidence>
<dbReference type="PATRIC" id="fig|1212489.4.peg.2768"/>
<dbReference type="AlphaFoldDB" id="A0A0W0SQ71"/>
<dbReference type="InterPro" id="IPR050345">
    <property type="entry name" value="Aliph_Amidase/BUP"/>
</dbReference>
<dbReference type="Pfam" id="PF00795">
    <property type="entry name" value="CN_hydrolase"/>
    <property type="match status" value="2"/>
</dbReference>
<dbReference type="EC" id="3.5.1.77" evidence="3"/>
<sequence>MSGLGYNTSALIGPEGYIGKYRKHGLNSQDQRWTSVGNVGFPVFDTELGRISLLICYDDTYWQYARLALLHQVDIIAWSSVSDRVMPGTPPEQAKGDHSTIASVQHLSADTGAWVVAATRNGIETNPITQQQLYYNGGSSIWDPSGNKVAQLPVLKPEVLASGVHGVAIATIEPGKSAPVREELLKRRRPEMYGVLALHRAPTDPTNGTGQPQSINLTIEAGDLTNPIAKTLWSVPKRNGLAVLPMLFHYGPNLSAAEYKLLSEAQGGPSEKTISYLAQQGEGYVVGSYPERSNEGIYHTVALADPSGKIIARYRATHLGSNSWAMAGDHFVVAPTPIGRIALALGEELSVPEVYGVYSALRADVLAAPSGSWENETLLQIDPQLYNTAYPPETPYAPYSAAKMGQLWVAAAGWGPKSKLSAFLMGPEPVIATPPRAVNAGEILHAEITAPWRGTWINQQQLIGGQQPWNTMPLVLGKNNPCLTTWSREPGWSQTCW</sequence>
<evidence type="ECO:0000313" key="3">
    <source>
        <dbReference type="EMBL" id="KTC85454.1"/>
    </source>
</evidence>
<keyword evidence="4" id="KW-1185">Reference proteome</keyword>
<dbReference type="Proteomes" id="UP000054736">
    <property type="component" value="Unassembled WGS sequence"/>
</dbReference>
<dbReference type="STRING" id="1212489.Ldro_2626"/>
<feature type="domain" description="CN hydrolase" evidence="2">
    <location>
        <begin position="205"/>
        <end position="450"/>
    </location>
</feature>
<comment type="caution">
    <text evidence="3">The sequence shown here is derived from an EMBL/GenBank/DDBJ whole genome shotgun (WGS) entry which is preliminary data.</text>
</comment>
<gene>
    <name evidence="3" type="ORF">Ldro_2626</name>
</gene>
<dbReference type="InterPro" id="IPR036526">
    <property type="entry name" value="C-N_Hydrolase_sf"/>
</dbReference>
<dbReference type="EMBL" id="LNXY01000028">
    <property type="protein sequence ID" value="KTC85454.1"/>
    <property type="molecule type" value="Genomic_DNA"/>
</dbReference>
<evidence type="ECO:0000256" key="1">
    <source>
        <dbReference type="ARBA" id="ARBA00022801"/>
    </source>
</evidence>
<dbReference type="PANTHER" id="PTHR43674">
    <property type="entry name" value="NITRILASE C965.09-RELATED"/>
    <property type="match status" value="1"/>
</dbReference>
<reference evidence="3 4" key="1">
    <citation type="submission" date="2015-11" db="EMBL/GenBank/DDBJ databases">
        <title>Genomic analysis of 38 Legionella species identifies large and diverse effector repertoires.</title>
        <authorList>
            <person name="Burstein D."/>
            <person name="Amaro F."/>
            <person name="Zusman T."/>
            <person name="Lifshitz Z."/>
            <person name="Cohen O."/>
            <person name="Gilbert J.A."/>
            <person name="Pupko T."/>
            <person name="Shuman H.A."/>
            <person name="Segal G."/>
        </authorList>
    </citation>
    <scope>NUCLEOTIDE SEQUENCE [LARGE SCALE GENOMIC DNA]</scope>
    <source>
        <strain evidence="3 4">ATCC 700990</strain>
    </source>
</reference>
<organism evidence="3 4">
    <name type="scientific">Legionella drozanskii LLAP-1</name>
    <dbReference type="NCBI Taxonomy" id="1212489"/>
    <lineage>
        <taxon>Bacteria</taxon>
        <taxon>Pseudomonadati</taxon>
        <taxon>Pseudomonadota</taxon>
        <taxon>Gammaproteobacteria</taxon>
        <taxon>Legionellales</taxon>
        <taxon>Legionellaceae</taxon>
        <taxon>Legionella</taxon>
    </lineage>
</organism>
<dbReference type="GO" id="GO:0047417">
    <property type="term" value="F:N-carbamoyl-D-amino acid hydrolase activity"/>
    <property type="evidence" value="ECO:0007669"/>
    <property type="project" value="UniProtKB-EC"/>
</dbReference>
<dbReference type="SUPFAM" id="SSF56317">
    <property type="entry name" value="Carbon-nitrogen hydrolase"/>
    <property type="match status" value="2"/>
</dbReference>
<dbReference type="PANTHER" id="PTHR43674:SF2">
    <property type="entry name" value="BETA-UREIDOPROPIONASE"/>
    <property type="match status" value="1"/>
</dbReference>
<name>A0A0W0SQ71_9GAMM</name>
<dbReference type="InterPro" id="IPR003010">
    <property type="entry name" value="C-N_Hydrolase"/>
</dbReference>
<evidence type="ECO:0000313" key="4">
    <source>
        <dbReference type="Proteomes" id="UP000054736"/>
    </source>
</evidence>
<dbReference type="PROSITE" id="PS50263">
    <property type="entry name" value="CN_HYDROLASE"/>
    <property type="match status" value="2"/>
</dbReference>
<proteinExistence type="predicted"/>
<keyword evidence="1 3" id="KW-0378">Hydrolase</keyword>
<accession>A0A0W0SQ71</accession>
<dbReference type="CDD" id="cd07197">
    <property type="entry name" value="nitrilase"/>
    <property type="match status" value="1"/>
</dbReference>
<feature type="domain" description="CN hydrolase" evidence="2">
    <location>
        <begin position="1"/>
        <end position="174"/>
    </location>
</feature>
<protein>
    <submittedName>
        <fullName evidence="3">N-carbamoyl-D-amino acid hydrolase</fullName>
        <ecNumber evidence="3">3.5.1.77</ecNumber>
    </submittedName>
</protein>
<dbReference type="Gene3D" id="3.60.110.10">
    <property type="entry name" value="Carbon-nitrogen hydrolase"/>
    <property type="match status" value="2"/>
</dbReference>